<reference evidence="1" key="1">
    <citation type="submission" date="2020-12" db="EMBL/GenBank/DDBJ databases">
        <title>Clostridium thailandense sp. nov., a novel acetogenic bacterium isolated from peat land soil in Thailand.</title>
        <authorList>
            <person name="Chaikitkaew S."/>
            <person name="Birkeland N.K."/>
        </authorList>
    </citation>
    <scope>NUCLEOTIDE SEQUENCE</scope>
    <source>
        <strain evidence="1">DSM 17425</strain>
    </source>
</reference>
<dbReference type="RefSeq" id="WP_211145026.1">
    <property type="nucleotide sequence ID" value="NZ_JAEEGB010000050.1"/>
</dbReference>
<dbReference type="EMBL" id="JAEEGB010000050">
    <property type="protein sequence ID" value="MBI6875684.1"/>
    <property type="molecule type" value="Genomic_DNA"/>
</dbReference>
<name>A0A934M3K8_9CLOT</name>
<gene>
    <name evidence="1" type="ORF">I6U51_23735</name>
</gene>
<evidence type="ECO:0000313" key="1">
    <source>
        <dbReference type="EMBL" id="MBI6875684.1"/>
    </source>
</evidence>
<proteinExistence type="predicted"/>
<organism evidence="1 2">
    <name type="scientific">Clostridium aciditolerans</name>
    <dbReference type="NCBI Taxonomy" id="339861"/>
    <lineage>
        <taxon>Bacteria</taxon>
        <taxon>Bacillati</taxon>
        <taxon>Bacillota</taxon>
        <taxon>Clostridia</taxon>
        <taxon>Eubacteriales</taxon>
        <taxon>Clostridiaceae</taxon>
        <taxon>Clostridium</taxon>
    </lineage>
</organism>
<protein>
    <submittedName>
        <fullName evidence="1">Uncharacterized protein</fullName>
    </submittedName>
</protein>
<sequence length="72" mass="8642">MNIELLKKEKRCYCRMCLDWSERKHHVAGSVGKALMNVFFNNQWIERTGNSRAIKLTAKGKEQLYQKWHIKF</sequence>
<dbReference type="AlphaFoldDB" id="A0A934M3K8"/>
<keyword evidence="2" id="KW-1185">Reference proteome</keyword>
<comment type="caution">
    <text evidence="1">The sequence shown here is derived from an EMBL/GenBank/DDBJ whole genome shotgun (WGS) entry which is preliminary data.</text>
</comment>
<evidence type="ECO:0000313" key="2">
    <source>
        <dbReference type="Proteomes" id="UP000622687"/>
    </source>
</evidence>
<accession>A0A934M3K8</accession>
<dbReference type="Proteomes" id="UP000622687">
    <property type="component" value="Unassembled WGS sequence"/>
</dbReference>